<name>A0AAW2DBC7_9ROSI</name>
<sequence length="60" mass="6719">MFLSMGECKFSDACIIPESHPPDPEDREGMFSDNLGMPARILNCLGNEANQARHSPWLKL</sequence>
<organism evidence="1 2">
    <name type="scientific">Lithocarpus litseifolius</name>
    <dbReference type="NCBI Taxonomy" id="425828"/>
    <lineage>
        <taxon>Eukaryota</taxon>
        <taxon>Viridiplantae</taxon>
        <taxon>Streptophyta</taxon>
        <taxon>Embryophyta</taxon>
        <taxon>Tracheophyta</taxon>
        <taxon>Spermatophyta</taxon>
        <taxon>Magnoliopsida</taxon>
        <taxon>eudicotyledons</taxon>
        <taxon>Gunneridae</taxon>
        <taxon>Pentapetalae</taxon>
        <taxon>rosids</taxon>
        <taxon>fabids</taxon>
        <taxon>Fagales</taxon>
        <taxon>Fagaceae</taxon>
        <taxon>Lithocarpus</taxon>
    </lineage>
</organism>
<evidence type="ECO:0000313" key="1">
    <source>
        <dbReference type="EMBL" id="KAL0006451.1"/>
    </source>
</evidence>
<dbReference type="EMBL" id="JAZDWU010000004">
    <property type="protein sequence ID" value="KAL0006451.1"/>
    <property type="molecule type" value="Genomic_DNA"/>
</dbReference>
<keyword evidence="2" id="KW-1185">Reference proteome</keyword>
<dbReference type="Proteomes" id="UP001459277">
    <property type="component" value="Unassembled WGS sequence"/>
</dbReference>
<gene>
    <name evidence="1" type="ORF">SO802_014012</name>
</gene>
<accession>A0AAW2DBC7</accession>
<comment type="caution">
    <text evidence="1">The sequence shown here is derived from an EMBL/GenBank/DDBJ whole genome shotgun (WGS) entry which is preliminary data.</text>
</comment>
<proteinExistence type="predicted"/>
<dbReference type="AlphaFoldDB" id="A0AAW2DBC7"/>
<reference evidence="1 2" key="1">
    <citation type="submission" date="2024-01" db="EMBL/GenBank/DDBJ databases">
        <title>A telomere-to-telomere, gap-free genome of sweet tea (Lithocarpus litseifolius).</title>
        <authorList>
            <person name="Zhou J."/>
        </authorList>
    </citation>
    <scope>NUCLEOTIDE SEQUENCE [LARGE SCALE GENOMIC DNA]</scope>
    <source>
        <strain evidence="1">Zhou-2022a</strain>
        <tissue evidence="1">Leaf</tissue>
    </source>
</reference>
<evidence type="ECO:0000313" key="2">
    <source>
        <dbReference type="Proteomes" id="UP001459277"/>
    </source>
</evidence>
<protein>
    <submittedName>
        <fullName evidence="1">Uncharacterized protein</fullName>
    </submittedName>
</protein>